<dbReference type="SUPFAM" id="SSF51338">
    <property type="entry name" value="Composite domain of metallo-dependent hydrolases"/>
    <property type="match status" value="1"/>
</dbReference>
<dbReference type="SUPFAM" id="SSF51556">
    <property type="entry name" value="Metallo-dependent hydrolases"/>
    <property type="match status" value="1"/>
</dbReference>
<dbReference type="InterPro" id="IPR051781">
    <property type="entry name" value="Metallo-dep_Hydrolase"/>
</dbReference>
<dbReference type="InterPro" id="IPR011059">
    <property type="entry name" value="Metal-dep_hydrolase_composite"/>
</dbReference>
<evidence type="ECO:0000313" key="3">
    <source>
        <dbReference type="Proteomes" id="UP001363010"/>
    </source>
</evidence>
<comment type="caution">
    <text evidence="2">The sequence shown here is derived from an EMBL/GenBank/DDBJ whole genome shotgun (WGS) entry which is preliminary data.</text>
</comment>
<organism evidence="2 3">
    <name type="scientific">Variovorax humicola</name>
    <dbReference type="NCBI Taxonomy" id="1769758"/>
    <lineage>
        <taxon>Bacteria</taxon>
        <taxon>Pseudomonadati</taxon>
        <taxon>Pseudomonadota</taxon>
        <taxon>Betaproteobacteria</taxon>
        <taxon>Burkholderiales</taxon>
        <taxon>Comamonadaceae</taxon>
        <taxon>Variovorax</taxon>
    </lineage>
</organism>
<dbReference type="RefSeq" id="WP_340367191.1">
    <property type="nucleotide sequence ID" value="NZ_JBBKZV010000030.1"/>
</dbReference>
<proteinExistence type="predicted"/>
<dbReference type="PANTHER" id="PTHR43135">
    <property type="entry name" value="ALPHA-D-RIBOSE 1-METHYLPHOSPHONATE 5-TRIPHOSPHATE DIPHOSPHATASE"/>
    <property type="match status" value="1"/>
</dbReference>
<dbReference type="Pfam" id="PF01979">
    <property type="entry name" value="Amidohydro_1"/>
    <property type="match status" value="1"/>
</dbReference>
<sequence>MRTLIENALVWDAEHAERRAADVLVDGQRIAKISEQRGALREQTGDVGRYVDGSDCTLMPGLVEGHCHLSFTGISSNAEIGNIPPEDHVLASAANATLLLRHGFTSAFSAASARMRIDVALRNAINAGQLVGPRLRAAGPELTVTGGLGDERQMHQDRTGFGLVADGPLAMRQAARTCVREGVDNLKINISGDQFVPHALGEQTPLCVDELEAFVEIARKYGKTTVAHARSSESVKLAVRAGIDCIYHCDYADSEALDMLEANRDKLFVGPAFGLLHNTLLEHDKFGVPAEVVERMNMQRKFESCVATYRELRRRGVRIVVGGDYGFSLTPMGTNARDIAHFVNFFGFAPVEALHSATCVGADLMGLRHELGLVREGFLADLLLVEGDPTEDVRLLQQQSNLRMVMKEGIVYF</sequence>
<dbReference type="PANTHER" id="PTHR43135:SF3">
    <property type="entry name" value="ALPHA-D-RIBOSE 1-METHYLPHOSPHONATE 5-TRIPHOSPHATE DIPHOSPHATASE"/>
    <property type="match status" value="1"/>
</dbReference>
<dbReference type="Proteomes" id="UP001363010">
    <property type="component" value="Unassembled WGS sequence"/>
</dbReference>
<reference evidence="2 3" key="1">
    <citation type="submission" date="2024-03" db="EMBL/GenBank/DDBJ databases">
        <title>Novel species of the genus Variovorax.</title>
        <authorList>
            <person name="Liu Q."/>
            <person name="Xin Y.-H."/>
        </authorList>
    </citation>
    <scope>NUCLEOTIDE SEQUENCE [LARGE SCALE GENOMIC DNA]</scope>
    <source>
        <strain evidence="2 3">KACC 18501</strain>
    </source>
</reference>
<dbReference type="InterPro" id="IPR032466">
    <property type="entry name" value="Metal_Hydrolase"/>
</dbReference>
<dbReference type="InterPro" id="IPR057744">
    <property type="entry name" value="OTAase-like"/>
</dbReference>
<dbReference type="Gene3D" id="3.20.20.140">
    <property type="entry name" value="Metal-dependent hydrolases"/>
    <property type="match status" value="1"/>
</dbReference>
<evidence type="ECO:0000313" key="2">
    <source>
        <dbReference type="EMBL" id="MEJ8826151.1"/>
    </source>
</evidence>
<accession>A0ABU8W7X7</accession>
<evidence type="ECO:0000259" key="1">
    <source>
        <dbReference type="Pfam" id="PF01979"/>
    </source>
</evidence>
<gene>
    <name evidence="2" type="ORF">WKW80_29690</name>
</gene>
<dbReference type="CDD" id="cd01299">
    <property type="entry name" value="Met_dep_hydrolase_A"/>
    <property type="match status" value="1"/>
</dbReference>
<keyword evidence="3" id="KW-1185">Reference proteome</keyword>
<feature type="domain" description="Amidohydrolase-related" evidence="1">
    <location>
        <begin position="57"/>
        <end position="410"/>
    </location>
</feature>
<name>A0ABU8W7X7_9BURK</name>
<protein>
    <submittedName>
        <fullName evidence="2">Amidohydrolase family protein</fullName>
    </submittedName>
</protein>
<dbReference type="InterPro" id="IPR006680">
    <property type="entry name" value="Amidohydro-rel"/>
</dbReference>
<dbReference type="EMBL" id="JBBKZV010000030">
    <property type="protein sequence ID" value="MEJ8826151.1"/>
    <property type="molecule type" value="Genomic_DNA"/>
</dbReference>
<dbReference type="Gene3D" id="2.30.40.10">
    <property type="entry name" value="Urease, subunit C, domain 1"/>
    <property type="match status" value="1"/>
</dbReference>